<name>A0A1I4WSL4_9NEIS</name>
<gene>
    <name evidence="2" type="ORF">SAMN05660284_00683</name>
</gene>
<dbReference type="Pfam" id="PF19933">
    <property type="entry name" value="DUF6396"/>
    <property type="match status" value="1"/>
</dbReference>
<dbReference type="EMBL" id="FOVE01000004">
    <property type="protein sequence ID" value="SFN15999.1"/>
    <property type="molecule type" value="Genomic_DNA"/>
</dbReference>
<evidence type="ECO:0000259" key="1">
    <source>
        <dbReference type="Pfam" id="PF19933"/>
    </source>
</evidence>
<proteinExistence type="predicted"/>
<reference evidence="3" key="1">
    <citation type="submission" date="2016-10" db="EMBL/GenBank/DDBJ databases">
        <authorList>
            <person name="Varghese N."/>
            <person name="Submissions S."/>
        </authorList>
    </citation>
    <scope>NUCLEOTIDE SEQUENCE [LARGE SCALE GENOMIC DNA]</scope>
    <source>
        <strain evidence="3">DSM 6150</strain>
    </source>
</reference>
<dbReference type="RefSeq" id="WP_091191417.1">
    <property type="nucleotide sequence ID" value="NZ_FOVE01000004.1"/>
</dbReference>
<sequence>MVSVNDGCEFKKKQELALKYFCKYADRKIAGDANIPLPSEARIVEMAQAKGLDPQTGRPLKAGR</sequence>
<dbReference type="STRING" id="83765.SAMN05660284_00683"/>
<keyword evidence="3" id="KW-1185">Reference proteome</keyword>
<protein>
    <recommendedName>
        <fullName evidence="1">DUF6396 domain-containing protein</fullName>
    </recommendedName>
</protein>
<dbReference type="Proteomes" id="UP000242869">
    <property type="component" value="Unassembled WGS sequence"/>
</dbReference>
<organism evidence="2 3">
    <name type="scientific">Formivibrio citricus</name>
    <dbReference type="NCBI Taxonomy" id="83765"/>
    <lineage>
        <taxon>Bacteria</taxon>
        <taxon>Pseudomonadati</taxon>
        <taxon>Pseudomonadota</taxon>
        <taxon>Betaproteobacteria</taxon>
        <taxon>Neisseriales</taxon>
        <taxon>Chitinibacteraceae</taxon>
        <taxon>Formivibrio</taxon>
    </lineage>
</organism>
<evidence type="ECO:0000313" key="3">
    <source>
        <dbReference type="Proteomes" id="UP000242869"/>
    </source>
</evidence>
<dbReference type="AlphaFoldDB" id="A0A1I4WSL4"/>
<dbReference type="InterPro" id="IPR045653">
    <property type="entry name" value="DUF6396"/>
</dbReference>
<evidence type="ECO:0000313" key="2">
    <source>
        <dbReference type="EMBL" id="SFN15999.1"/>
    </source>
</evidence>
<accession>A0A1I4WSL4</accession>
<feature type="domain" description="DUF6396" evidence="1">
    <location>
        <begin position="31"/>
        <end position="60"/>
    </location>
</feature>